<feature type="region of interest" description="Disordered" evidence="9">
    <location>
        <begin position="719"/>
        <end position="740"/>
    </location>
</feature>
<comment type="similarity">
    <text evidence="8">Belongs to the RNR ribonuclease family. RNase R subfamily.</text>
</comment>
<dbReference type="InterPro" id="IPR011129">
    <property type="entry name" value="CSD"/>
</dbReference>
<dbReference type="OrthoDB" id="9764149at2"/>
<dbReference type="Pfam" id="PF00773">
    <property type="entry name" value="RNB"/>
    <property type="match status" value="1"/>
</dbReference>
<dbReference type="PANTHER" id="PTHR23355:SF9">
    <property type="entry name" value="DIS3-LIKE EXONUCLEASE 2"/>
    <property type="match status" value="1"/>
</dbReference>
<dbReference type="EC" id="3.1.13.1" evidence="8"/>
<evidence type="ECO:0000256" key="1">
    <source>
        <dbReference type="ARBA" id="ARBA00001849"/>
    </source>
</evidence>
<organism evidence="11 12">
    <name type="scientific">Sporosarcina newyorkensis 2681</name>
    <dbReference type="NCBI Taxonomy" id="1027292"/>
    <lineage>
        <taxon>Bacteria</taxon>
        <taxon>Bacillati</taxon>
        <taxon>Bacillota</taxon>
        <taxon>Bacilli</taxon>
        <taxon>Bacillales</taxon>
        <taxon>Caryophanaceae</taxon>
        <taxon>Sporosarcina</taxon>
    </lineage>
</organism>
<dbReference type="RefSeq" id="WP_009498253.1">
    <property type="nucleotide sequence ID" value="NZ_GL982998.1"/>
</dbReference>
<evidence type="ECO:0000256" key="6">
    <source>
        <dbReference type="ARBA" id="ARBA00022839"/>
    </source>
</evidence>
<accession>F9DXN1</accession>
<dbReference type="InterPro" id="IPR013223">
    <property type="entry name" value="RNase_B_OB_dom"/>
</dbReference>
<dbReference type="AlphaFoldDB" id="F9DXN1"/>
<name>F9DXN1_9BACL</name>
<dbReference type="InterPro" id="IPR003029">
    <property type="entry name" value="S1_domain"/>
</dbReference>
<dbReference type="FunFam" id="2.40.50.140:FF:000273">
    <property type="entry name" value="Ribonuclease R"/>
    <property type="match status" value="1"/>
</dbReference>
<evidence type="ECO:0000256" key="8">
    <source>
        <dbReference type="HAMAP-Rule" id="MF_01895"/>
    </source>
</evidence>
<dbReference type="InterPro" id="IPR022966">
    <property type="entry name" value="RNase_II/R_CS"/>
</dbReference>
<dbReference type="InterPro" id="IPR040476">
    <property type="entry name" value="CSD2"/>
</dbReference>
<dbReference type="SMART" id="SM00955">
    <property type="entry name" value="RNB"/>
    <property type="match status" value="1"/>
</dbReference>
<dbReference type="GO" id="GO:0005829">
    <property type="term" value="C:cytosol"/>
    <property type="evidence" value="ECO:0007669"/>
    <property type="project" value="TreeGrafter"/>
</dbReference>
<keyword evidence="4 8" id="KW-0540">Nuclease</keyword>
<dbReference type="HAMAP" id="MF_01895">
    <property type="entry name" value="RNase_R"/>
    <property type="match status" value="1"/>
</dbReference>
<dbReference type="InterPro" id="IPR004476">
    <property type="entry name" value="RNase_II/RNase_R"/>
</dbReference>
<dbReference type="PROSITE" id="PS50126">
    <property type="entry name" value="S1"/>
    <property type="match status" value="1"/>
</dbReference>
<protein>
    <recommendedName>
        <fullName evidence="8">Ribonuclease R</fullName>
        <shortName evidence="8">RNase R</shortName>
        <ecNumber evidence="8">3.1.13.1</ecNumber>
    </recommendedName>
</protein>
<keyword evidence="7 8" id="KW-0694">RNA-binding</keyword>
<keyword evidence="5 8" id="KW-0378">Hydrolase</keyword>
<dbReference type="SMART" id="SM00357">
    <property type="entry name" value="CSP"/>
    <property type="match status" value="2"/>
</dbReference>
<evidence type="ECO:0000256" key="5">
    <source>
        <dbReference type="ARBA" id="ARBA00022801"/>
    </source>
</evidence>
<dbReference type="InterPro" id="IPR050180">
    <property type="entry name" value="RNR_Ribonuclease"/>
</dbReference>
<dbReference type="SMART" id="SM00316">
    <property type="entry name" value="S1"/>
    <property type="match status" value="1"/>
</dbReference>
<dbReference type="eggNOG" id="COG0557">
    <property type="taxonomic scope" value="Bacteria"/>
</dbReference>
<keyword evidence="6 8" id="KW-0269">Exonuclease</keyword>
<dbReference type="Pfam" id="PF00575">
    <property type="entry name" value="S1"/>
    <property type="match status" value="1"/>
</dbReference>
<dbReference type="GO" id="GO:0006402">
    <property type="term" value="P:mRNA catabolic process"/>
    <property type="evidence" value="ECO:0007669"/>
    <property type="project" value="TreeGrafter"/>
</dbReference>
<comment type="subcellular location">
    <subcellularLocation>
        <location evidence="2 8">Cytoplasm</location>
    </subcellularLocation>
</comment>
<dbReference type="InterPro" id="IPR012340">
    <property type="entry name" value="NA-bd_OB-fold"/>
</dbReference>
<proteinExistence type="inferred from homology"/>
<comment type="function">
    <text evidence="8">3'-5' exoribonuclease that releases 5'-nucleoside monophosphates and is involved in maturation of structured RNAs.</text>
</comment>
<comment type="catalytic activity">
    <reaction evidence="1 8">
        <text>Exonucleolytic cleavage in the 3'- to 5'-direction to yield nucleoside 5'-phosphates.</text>
        <dbReference type="EC" id="3.1.13.1"/>
    </reaction>
</comment>
<dbReference type="InterPro" id="IPR001900">
    <property type="entry name" value="RNase_II/R"/>
</dbReference>
<dbReference type="Gene3D" id="2.40.50.140">
    <property type="entry name" value="Nucleic acid-binding proteins"/>
    <property type="match status" value="3"/>
</dbReference>
<dbReference type="Pfam" id="PF17876">
    <property type="entry name" value="CSD2"/>
    <property type="match status" value="1"/>
</dbReference>
<evidence type="ECO:0000256" key="2">
    <source>
        <dbReference type="ARBA" id="ARBA00004496"/>
    </source>
</evidence>
<dbReference type="NCBIfam" id="TIGR02063">
    <property type="entry name" value="RNase_R"/>
    <property type="match status" value="1"/>
</dbReference>
<comment type="caution">
    <text evidence="11">The sequence shown here is derived from an EMBL/GenBank/DDBJ whole genome shotgun (WGS) entry which is preliminary data.</text>
</comment>
<dbReference type="PROSITE" id="PS01175">
    <property type="entry name" value="RIBONUCLEASE_II"/>
    <property type="match status" value="1"/>
</dbReference>
<evidence type="ECO:0000259" key="10">
    <source>
        <dbReference type="PROSITE" id="PS50126"/>
    </source>
</evidence>
<dbReference type="GO" id="GO:0008859">
    <property type="term" value="F:exoribonuclease II activity"/>
    <property type="evidence" value="ECO:0007669"/>
    <property type="project" value="UniProtKB-UniRule"/>
</dbReference>
<dbReference type="Proteomes" id="UP000005316">
    <property type="component" value="Unassembled WGS sequence"/>
</dbReference>
<dbReference type="NCBIfam" id="TIGR00358">
    <property type="entry name" value="3_prime_RNase"/>
    <property type="match status" value="1"/>
</dbReference>
<gene>
    <name evidence="8 11" type="primary">rnr</name>
    <name evidence="11" type="ORF">HMPREF9372_3562</name>
</gene>
<dbReference type="FunFam" id="2.40.50.140:FF:000213">
    <property type="entry name" value="Ribonuclease R"/>
    <property type="match status" value="1"/>
</dbReference>
<feature type="region of interest" description="Disordered" evidence="9">
    <location>
        <begin position="773"/>
        <end position="797"/>
    </location>
</feature>
<keyword evidence="3 8" id="KW-0963">Cytoplasm</keyword>
<dbReference type="EMBL" id="AFPZ01000113">
    <property type="protein sequence ID" value="EGQ20305.1"/>
    <property type="molecule type" value="Genomic_DNA"/>
</dbReference>
<dbReference type="STRING" id="759851.SAMN04244570_2663"/>
<dbReference type="HOGENOM" id="CLU_002333_4_1_9"/>
<evidence type="ECO:0000256" key="4">
    <source>
        <dbReference type="ARBA" id="ARBA00022722"/>
    </source>
</evidence>
<dbReference type="SUPFAM" id="SSF50249">
    <property type="entry name" value="Nucleic acid-binding proteins"/>
    <property type="match status" value="4"/>
</dbReference>
<feature type="domain" description="S1 motif" evidence="10">
    <location>
        <begin position="630"/>
        <end position="710"/>
    </location>
</feature>
<evidence type="ECO:0000256" key="9">
    <source>
        <dbReference type="SAM" id="MobiDB-lite"/>
    </source>
</evidence>
<dbReference type="InterPro" id="IPR011805">
    <property type="entry name" value="RNase_R"/>
</dbReference>
<sequence length="797" mass="91166">MDAFEKELQDRILSLVKEESYKPLTVHEIQEELGIEQAAEFKELVKMLVQLEQNGIIVRSRTNRYGLPEQMNLLRGKFIGHAKGFGFVAPEEVVGDDVFIPPHEVNGAMNGDTVLVRVSGDSHGDRREGVITRIVERKTTTVVGTYVERDGYGFVLLDDKKLPMDVFVEKGNTLEAVDGHKVIVEITHWPDNTQSATGMIVKILGHKNDPGVDILSIIHKHGIAVEFPQEVIDHAMSVPTTVQEEDFFKRKDLRNDMTITIDGADAKDLDDAIALVKEDDGSYRLFVHISDVSYYVTENSPMDAEAADRGTSVYLTDRVIPMLPHRLSNGICSLNPGEDRLTLTCEMKVDQNGKVVEHEIYPSVINSNYRMTYKDVYEIIDNQDEELSKKYEEIVPMLNDMAKLAAILRQKRQDRGAIDFDFKESKILVDEEGWPTDVVIVERTVSERMIEEFMLIANETVAEHFHWLQVPFLYRIHEDPKEEKLQRFFEFLTNFGIVVKGTGNQVHPRALQEIVESIEGLPEESVISTMLLRSMQQAKYFEESLGHFGLSTDYYTHFTAPIRRYPDLIVHRLIRTYLFEKDLSQTTISHWSARLPEIAQHTSERERRAVDAERDTNALKKAQYMMDKIGEEFEGVVSSVTNFGIFVELENTVEGLVHVQNMNDDYYRFDDRQMIMIGERSGKQFRIGDEVEVRVVSVKPEEQSVDFEIVGMKQNFRGSRKETPKVIHSGGSKGKTKDRNKGLAVVRKTATNGIRSTRSRRRNFTKAFRRNLKRNQRENKAGDQYAPAFRRGGVKHG</sequence>
<dbReference type="GO" id="GO:0003723">
    <property type="term" value="F:RNA binding"/>
    <property type="evidence" value="ECO:0007669"/>
    <property type="project" value="UniProtKB-UniRule"/>
</dbReference>
<dbReference type="CDD" id="cd04471">
    <property type="entry name" value="S1_RNase_R"/>
    <property type="match status" value="1"/>
</dbReference>
<dbReference type="PANTHER" id="PTHR23355">
    <property type="entry name" value="RIBONUCLEASE"/>
    <property type="match status" value="1"/>
</dbReference>
<evidence type="ECO:0000256" key="7">
    <source>
        <dbReference type="ARBA" id="ARBA00022884"/>
    </source>
</evidence>
<evidence type="ECO:0000256" key="3">
    <source>
        <dbReference type="ARBA" id="ARBA00022490"/>
    </source>
</evidence>
<reference evidence="11 12" key="1">
    <citation type="submission" date="2011-04" db="EMBL/GenBank/DDBJ databases">
        <authorList>
            <person name="Muzny D."/>
            <person name="Qin X."/>
            <person name="Deng J."/>
            <person name="Jiang H."/>
            <person name="Liu Y."/>
            <person name="Qu J."/>
            <person name="Song X.-Z."/>
            <person name="Zhang L."/>
            <person name="Thornton R."/>
            <person name="Coyle M."/>
            <person name="Francisco L."/>
            <person name="Jackson L."/>
            <person name="Javaid M."/>
            <person name="Korchina V."/>
            <person name="Kovar C."/>
            <person name="Mata R."/>
            <person name="Mathew T."/>
            <person name="Ngo R."/>
            <person name="Nguyen L."/>
            <person name="Nguyen N."/>
            <person name="Okwuonu G."/>
            <person name="Ongeri F."/>
            <person name="Pham C."/>
            <person name="Simmons D."/>
            <person name="Wilczek-Boney K."/>
            <person name="Hale W."/>
            <person name="Jakkamsetti A."/>
            <person name="Pham P."/>
            <person name="Ruth R."/>
            <person name="San Lucas F."/>
            <person name="Warren J."/>
            <person name="Zhang J."/>
            <person name="Zhao Z."/>
            <person name="Zhou C."/>
            <person name="Zhu D."/>
            <person name="Lee S."/>
            <person name="Bess C."/>
            <person name="Blankenburg K."/>
            <person name="Forbes L."/>
            <person name="Fu Q."/>
            <person name="Gubbala S."/>
            <person name="Hirani K."/>
            <person name="Jayaseelan J.C."/>
            <person name="Lara F."/>
            <person name="Munidasa M."/>
            <person name="Palculict T."/>
            <person name="Patil S."/>
            <person name="Pu L.-L."/>
            <person name="Saada N."/>
            <person name="Tang L."/>
            <person name="Weissenberger G."/>
            <person name="Zhu Y."/>
            <person name="Hemphill L."/>
            <person name="Shang Y."/>
            <person name="Youmans B."/>
            <person name="Ayvaz T."/>
            <person name="Ross M."/>
            <person name="Santibanez J."/>
            <person name="Aqrawi P."/>
            <person name="Gross S."/>
            <person name="Joshi V."/>
            <person name="Fowler G."/>
            <person name="Nazareth L."/>
            <person name="Reid J."/>
            <person name="Worley K."/>
            <person name="Petrosino J."/>
            <person name="Highlander S."/>
            <person name="Gibbs R."/>
        </authorList>
    </citation>
    <scope>NUCLEOTIDE SEQUENCE [LARGE SCALE GENOMIC DNA]</scope>
    <source>
        <strain evidence="11 12">2681</strain>
    </source>
</reference>
<evidence type="ECO:0000313" key="12">
    <source>
        <dbReference type="Proteomes" id="UP000005316"/>
    </source>
</evidence>
<evidence type="ECO:0000313" key="11">
    <source>
        <dbReference type="EMBL" id="EGQ20305.1"/>
    </source>
</evidence>
<dbReference type="Pfam" id="PF08206">
    <property type="entry name" value="OB_RNB"/>
    <property type="match status" value="1"/>
</dbReference>